<dbReference type="InterPro" id="IPR036986">
    <property type="entry name" value="S4_RNA-bd_sf"/>
</dbReference>
<sequence>MAEAMRVDRFLWFARIVKKREWAQAMATAGHLRIDGRPIEKAATPVHPGQVLAFATHGGKIRAIRVLALPERRGPAEEARACYADLIDNVSHQGPNN</sequence>
<dbReference type="CDD" id="cd00165">
    <property type="entry name" value="S4"/>
    <property type="match status" value="1"/>
</dbReference>
<dbReference type="RefSeq" id="WP_304559806.1">
    <property type="nucleotide sequence ID" value="NZ_JAUQSZ010000002.1"/>
</dbReference>
<organism evidence="3 4">
    <name type="scientific">Sphingomonas immobilis</name>
    <dbReference type="NCBI Taxonomy" id="3063997"/>
    <lineage>
        <taxon>Bacteria</taxon>
        <taxon>Pseudomonadati</taxon>
        <taxon>Pseudomonadota</taxon>
        <taxon>Alphaproteobacteria</taxon>
        <taxon>Sphingomonadales</taxon>
        <taxon>Sphingomonadaceae</taxon>
        <taxon>Sphingomonas</taxon>
    </lineage>
</organism>
<feature type="domain" description="RNA-binding S4" evidence="2">
    <location>
        <begin position="5"/>
        <end position="68"/>
    </location>
</feature>
<comment type="caution">
    <text evidence="3">The sequence shown here is derived from an EMBL/GenBank/DDBJ whole genome shotgun (WGS) entry which is preliminary data.</text>
</comment>
<proteinExistence type="predicted"/>
<reference evidence="3" key="1">
    <citation type="submission" date="2023-07" db="EMBL/GenBank/DDBJ databases">
        <authorList>
            <person name="Kim M.K."/>
        </authorList>
    </citation>
    <scope>NUCLEOTIDE SEQUENCE</scope>
    <source>
        <strain evidence="3">CA1-15</strain>
    </source>
</reference>
<dbReference type="PROSITE" id="PS50889">
    <property type="entry name" value="S4"/>
    <property type="match status" value="1"/>
</dbReference>
<dbReference type="Proteomes" id="UP001176468">
    <property type="component" value="Unassembled WGS sequence"/>
</dbReference>
<evidence type="ECO:0000313" key="4">
    <source>
        <dbReference type="Proteomes" id="UP001176468"/>
    </source>
</evidence>
<dbReference type="InterPro" id="IPR002942">
    <property type="entry name" value="S4_RNA-bd"/>
</dbReference>
<name>A0ABT8ZVN2_9SPHN</name>
<dbReference type="SUPFAM" id="SSF55174">
    <property type="entry name" value="Alpha-L RNA-binding motif"/>
    <property type="match status" value="1"/>
</dbReference>
<protein>
    <submittedName>
        <fullName evidence="3">RNA-binding S4 domain-containing protein</fullName>
    </submittedName>
</protein>
<accession>A0ABT8ZVN2</accession>
<dbReference type="SMART" id="SM00363">
    <property type="entry name" value="S4"/>
    <property type="match status" value="1"/>
</dbReference>
<dbReference type="Gene3D" id="3.10.290.10">
    <property type="entry name" value="RNA-binding S4 domain"/>
    <property type="match status" value="1"/>
</dbReference>
<evidence type="ECO:0000313" key="3">
    <source>
        <dbReference type="EMBL" id="MDO7841338.1"/>
    </source>
</evidence>
<evidence type="ECO:0000259" key="2">
    <source>
        <dbReference type="SMART" id="SM00363"/>
    </source>
</evidence>
<dbReference type="Pfam" id="PF01479">
    <property type="entry name" value="S4"/>
    <property type="match status" value="1"/>
</dbReference>
<keyword evidence="4" id="KW-1185">Reference proteome</keyword>
<evidence type="ECO:0000256" key="1">
    <source>
        <dbReference type="PROSITE-ProRule" id="PRU00182"/>
    </source>
</evidence>
<keyword evidence="1" id="KW-0694">RNA-binding</keyword>
<gene>
    <name evidence="3" type="ORF">Q5H94_03295</name>
</gene>
<dbReference type="EMBL" id="JAUQSZ010000002">
    <property type="protein sequence ID" value="MDO7841338.1"/>
    <property type="molecule type" value="Genomic_DNA"/>
</dbReference>